<dbReference type="InterPro" id="IPR009060">
    <property type="entry name" value="UBA-like_sf"/>
</dbReference>
<dbReference type="SUPFAM" id="SSF46934">
    <property type="entry name" value="UBA-like"/>
    <property type="match status" value="1"/>
</dbReference>
<keyword evidence="8 10" id="KW-0472">Membrane</keyword>
<evidence type="ECO:0000256" key="4">
    <source>
        <dbReference type="ARBA" id="ARBA00022801"/>
    </source>
</evidence>
<dbReference type="InterPro" id="IPR011709">
    <property type="entry name" value="DEAD-box_helicase_OB_fold"/>
</dbReference>
<protein>
    <submittedName>
        <fullName evidence="15">Uncharacterized protein</fullName>
    </submittedName>
</protein>
<dbReference type="SUPFAM" id="SSF52540">
    <property type="entry name" value="P-loop containing nucleoside triphosphate hydrolases"/>
    <property type="match status" value="1"/>
</dbReference>
<feature type="compositionally biased region" description="Low complexity" evidence="9">
    <location>
        <begin position="82"/>
        <end position="94"/>
    </location>
</feature>
<sequence length="1900" mass="211699">MSAAEYYNSQPSGASGAQKPTSPTSPVNKPDLQIPVFPPTHDGGYTGDLSYANTHYSAHSIDHAYDNHPPSKTESPYSENIQLQGGPQHQHQQQETGYPGPMSAFESDGEPPRRHSRKRKKPSWSRRYPWFCYLITTIQIGVFCGQLAKTSQVTGSVIAKDPFNYMIGPPADILINMGARYVPCMKLVEGINDQGIGMFGKKYMCPKRYENGQESNEVTSSDGIRYQEIGCSIQEVCGFNGNAMPETIDANHQPNQWWRFIVPIFLHVGVIHLLFNMVVQVILGGDMERRIGALRFGIVYFLSGIFGFILGGTVGGKGQVSVGASGAIFGIFALTLLDVFYTWNERLSPGKDLGFLILDMAISFVLGLLPFIDNFAHIGGFVAGLACGVVFLRTPKTIARRLGQDDPPYTKATSTNRYNSSTGDSDLSGFRGFFKNPVGFFKGRKTAWWLWWFVRAFVLTMILVGVIVMLDSFYKKDDVCKWCRFLNCLQVRDWCEMDDLKFTNTKTSANTARMLLGSTAGLRRHLRSAYNFHSPRFMAPKKSSNGNGNGSKKQDSKPQPTPNNTNATSRNQRGRPAPGTSADGNRISVKELVAGKSWTGKLPLNLLNEHCQKSGWGIPDYNTRKEKLGLFSCSVTLTTKNPKTRETETIFFRYPQNRPDGQPIPNVTTQTAVEARNVAATYALHRVCNMKNIHTALPPTHRALWGEFEAIRKEEVARGLAWKYEADPFAAIREKEAAATALRAAKEDGKSSRSGGSGGANRDKGWGKMPILDMSDRKRQEIEAMIRKYHIWNPMGKMLKQDEKAKIVADMVILGFREAHAEEAVQYVKDEQEALEWLLIHVPEDDIPPRFIPENYKAGISLQAGESLAMEYAAKRISKPGYSMDLCLETLQANAGDEKRSAEALMQVLMWGEQKTPKGPTEEDLISFDEPGENVWDEEQMIMESIYGEDRFYRTGKTCRILLQVPEHSADILPPKVYLEAMQPTTYNECEYYPDRIPTISISYEGEPKLPSQVKLSIIRQTALQALTLVGEHMLYDLVSWVEENIVRIVKNPGRLRDVAAAVTGSDELHEGANSNISERMRRRYVRGKRLVRQAGTPKSMELYEQQQARFKMPGQIKMTEKRQQLPAWKKMDEIVKALDHHQVTIVSGETGSGKSTQTVQFILDTMIQRKLGETANIICTQPRRISALGLADRVAEERCSAVGQEIGYAIRGESRRTLGVTKCMFMTTGVLLRRMQMGDRLEQVTHLVIDEVHERSLDTDFLLVLVKNIMVTNQEIRIILMSATLDADVFSDYFGGAMKVGRVHIEGRTFPVTDYYLDHVIRQTRFTGGGRFLSPGTIPSVDDESGANPTVGSIIRSLGDNINYNLITATVILIDRELGDQNGAILIFLPGTMEISRCLDAIRFAKESKKFHLLPLHASLPPTDQKKVFPPAPKGMRKIIAATNVAETSITIEDVVAVIDTGKVKETTYDPQNSVVKLTEVWASLAACKQRRGRAGRVRAGHCYKLFTRTAEVDKMPERPEPEMRRVPLEQTCLGVKAMDIKDVRGFLAAAPTPPSTSAVEIALKKLESMGAVIDNELTALGKHMSLIPADLRCAKLLIYGALFSALDSALTIAAILSTKSPFLTVPPDKRELLKSVKRAFEGKDHGDTIATLNAWNQYNTLCNTGVPIRDRRRWCEDNFLSIFTLNEITSNRYQLLSALRETGFVPPSTSGKNIPEQMNTSSTNIPLLRAILAGAFTPNIARIQLPDQKFAATQQGALAIDPEAKMIKYFTLDGRVFLHNSCTLFEAQSYPSDVAYLAYFDKFESNGKVHIRECTPVGIYALLMLGGRVEVDMNGRGITVDGWLRLRGWGRIGVLVKRIRAMLDDALEKMVERPEEMEMGQAMEVVAVVKGLIVGGGM</sequence>
<dbReference type="InterPro" id="IPR022764">
    <property type="entry name" value="Peptidase_S54_rhomboid_dom"/>
</dbReference>
<dbReference type="Pfam" id="PF01694">
    <property type="entry name" value="Rhomboid"/>
    <property type="match status" value="1"/>
</dbReference>
<dbReference type="Gene3D" id="3.40.50.300">
    <property type="entry name" value="P-loop containing nucleotide triphosphate hydrolases"/>
    <property type="match status" value="2"/>
</dbReference>
<evidence type="ECO:0000256" key="1">
    <source>
        <dbReference type="ARBA" id="ARBA00004141"/>
    </source>
</evidence>
<evidence type="ECO:0000259" key="11">
    <source>
        <dbReference type="PROSITE" id="PS50030"/>
    </source>
</evidence>
<dbReference type="CDD" id="cd17917">
    <property type="entry name" value="DEXHc_RHA-like"/>
    <property type="match status" value="1"/>
</dbReference>
<feature type="transmembrane region" description="Helical" evidence="10">
    <location>
        <begin position="449"/>
        <end position="470"/>
    </location>
</feature>
<dbReference type="InterPro" id="IPR006575">
    <property type="entry name" value="RWD_dom"/>
</dbReference>
<feature type="domain" description="Helicase C-terminal" evidence="14">
    <location>
        <begin position="1367"/>
        <end position="1541"/>
    </location>
</feature>
<dbReference type="Gene3D" id="3.10.110.10">
    <property type="entry name" value="Ubiquitin Conjugating Enzyme"/>
    <property type="match status" value="1"/>
</dbReference>
<dbReference type="CDD" id="cd18791">
    <property type="entry name" value="SF2_C_RHA"/>
    <property type="match status" value="1"/>
</dbReference>
<feature type="transmembrane region" description="Helical" evidence="10">
    <location>
        <begin position="375"/>
        <end position="392"/>
    </location>
</feature>
<dbReference type="GO" id="GO:0003723">
    <property type="term" value="F:RNA binding"/>
    <property type="evidence" value="ECO:0007669"/>
    <property type="project" value="TreeGrafter"/>
</dbReference>
<dbReference type="InterPro" id="IPR035952">
    <property type="entry name" value="Rhomboid-like_sf"/>
</dbReference>
<dbReference type="SUPFAM" id="SSF144091">
    <property type="entry name" value="Rhomboid-like"/>
    <property type="match status" value="1"/>
</dbReference>
<dbReference type="SUPFAM" id="SSF54768">
    <property type="entry name" value="dsRNA-binding domain-like"/>
    <property type="match status" value="1"/>
</dbReference>
<dbReference type="SMART" id="SM00490">
    <property type="entry name" value="HELICc"/>
    <property type="match status" value="1"/>
</dbReference>
<evidence type="ECO:0000313" key="16">
    <source>
        <dbReference type="Proteomes" id="UP000298138"/>
    </source>
</evidence>
<keyword evidence="6" id="KW-0067">ATP-binding</keyword>
<dbReference type="Gene3D" id="1.20.1540.10">
    <property type="entry name" value="Rhomboid-like"/>
    <property type="match status" value="1"/>
</dbReference>
<evidence type="ECO:0000256" key="9">
    <source>
        <dbReference type="SAM" id="MobiDB-lite"/>
    </source>
</evidence>
<keyword evidence="2 10" id="KW-0812">Transmembrane</keyword>
<dbReference type="Pfam" id="PF26026">
    <property type="entry name" value="RNA_hel_CTD"/>
    <property type="match status" value="1"/>
</dbReference>
<feature type="region of interest" description="Disordered" evidence="9">
    <location>
        <begin position="536"/>
        <end position="588"/>
    </location>
</feature>
<dbReference type="InterPro" id="IPR059023">
    <property type="entry name" value="RNA_hel_CTD"/>
</dbReference>
<dbReference type="Pfam" id="PF21010">
    <property type="entry name" value="HA2_C"/>
    <property type="match status" value="1"/>
</dbReference>
<dbReference type="EMBL" id="ML220124">
    <property type="protein sequence ID" value="TGZ80544.1"/>
    <property type="molecule type" value="Genomic_DNA"/>
</dbReference>
<dbReference type="STRING" id="341454.A0A4S2MVI8"/>
<evidence type="ECO:0000256" key="6">
    <source>
        <dbReference type="ARBA" id="ARBA00022840"/>
    </source>
</evidence>
<dbReference type="InParanoid" id="A0A4S2MVI8"/>
<evidence type="ECO:0000259" key="12">
    <source>
        <dbReference type="PROSITE" id="PS50908"/>
    </source>
</evidence>
<dbReference type="PANTHER" id="PTHR18934">
    <property type="entry name" value="ATP-DEPENDENT RNA HELICASE"/>
    <property type="match status" value="1"/>
</dbReference>
<evidence type="ECO:0000313" key="15">
    <source>
        <dbReference type="EMBL" id="TGZ80544.1"/>
    </source>
</evidence>
<dbReference type="GO" id="GO:0004386">
    <property type="term" value="F:helicase activity"/>
    <property type="evidence" value="ECO:0007669"/>
    <property type="project" value="UniProtKB-KW"/>
</dbReference>
<evidence type="ECO:0000256" key="10">
    <source>
        <dbReference type="SAM" id="Phobius"/>
    </source>
</evidence>
<dbReference type="PANTHER" id="PTHR18934:SF267">
    <property type="entry name" value="ATP-DEPENDENT RNA HELICASE YLR419W-RELATED"/>
    <property type="match status" value="1"/>
</dbReference>
<dbReference type="InterPro" id="IPR014001">
    <property type="entry name" value="Helicase_ATP-bd"/>
</dbReference>
<dbReference type="PROSITE" id="PS51194">
    <property type="entry name" value="HELICASE_CTER"/>
    <property type="match status" value="1"/>
</dbReference>
<evidence type="ECO:0000256" key="7">
    <source>
        <dbReference type="ARBA" id="ARBA00022989"/>
    </source>
</evidence>
<dbReference type="FunCoup" id="A0A4S2MVI8">
    <property type="interactions" value="944"/>
</dbReference>
<dbReference type="GO" id="GO:0016020">
    <property type="term" value="C:membrane"/>
    <property type="evidence" value="ECO:0007669"/>
    <property type="project" value="UniProtKB-SubCell"/>
</dbReference>
<dbReference type="Gene3D" id="1.20.120.1080">
    <property type="match status" value="1"/>
</dbReference>
<evidence type="ECO:0000256" key="3">
    <source>
        <dbReference type="ARBA" id="ARBA00022741"/>
    </source>
</evidence>
<dbReference type="InterPro" id="IPR011545">
    <property type="entry name" value="DEAD/DEAH_box_helicase_dom"/>
</dbReference>
<gene>
    <name evidence="15" type="ORF">EX30DRAFT_349379</name>
</gene>
<dbReference type="SUPFAM" id="SSF54495">
    <property type="entry name" value="UBC-like"/>
    <property type="match status" value="1"/>
</dbReference>
<dbReference type="GO" id="GO:0004252">
    <property type="term" value="F:serine-type endopeptidase activity"/>
    <property type="evidence" value="ECO:0007669"/>
    <property type="project" value="InterPro"/>
</dbReference>
<dbReference type="PROSITE" id="PS51192">
    <property type="entry name" value="HELICASE_ATP_BIND_1"/>
    <property type="match status" value="1"/>
</dbReference>
<feature type="compositionally biased region" description="Polar residues" evidence="9">
    <location>
        <begin position="7"/>
        <end position="27"/>
    </location>
</feature>
<feature type="transmembrane region" description="Helical" evidence="10">
    <location>
        <begin position="320"/>
        <end position="341"/>
    </location>
</feature>
<reference evidence="15 16" key="1">
    <citation type="submission" date="2019-04" db="EMBL/GenBank/DDBJ databases">
        <title>Comparative genomics and transcriptomics to analyze fruiting body development in filamentous ascomycetes.</title>
        <authorList>
            <consortium name="DOE Joint Genome Institute"/>
            <person name="Lutkenhaus R."/>
            <person name="Traeger S."/>
            <person name="Breuer J."/>
            <person name="Kuo A."/>
            <person name="Lipzen A."/>
            <person name="Pangilinan J."/>
            <person name="Dilworth D."/>
            <person name="Sandor L."/>
            <person name="Poggeler S."/>
            <person name="Barry K."/>
            <person name="Grigoriev I.V."/>
            <person name="Nowrousian M."/>
        </authorList>
    </citation>
    <scope>NUCLEOTIDE SEQUENCE [LARGE SCALE GENOMIC DNA]</scope>
    <source>
        <strain evidence="15 16">CBS 389.68</strain>
    </source>
</reference>
<dbReference type="InterPro" id="IPR001650">
    <property type="entry name" value="Helicase_C-like"/>
</dbReference>
<dbReference type="Pfam" id="PF00270">
    <property type="entry name" value="DEAD"/>
    <property type="match status" value="1"/>
</dbReference>
<name>A0A4S2MVI8_9PEZI</name>
<keyword evidence="3" id="KW-0547">Nucleotide-binding</keyword>
<dbReference type="InterPro" id="IPR015940">
    <property type="entry name" value="UBA"/>
</dbReference>
<keyword evidence="7 10" id="KW-1133">Transmembrane helix</keyword>
<feature type="domain" description="UBA" evidence="11">
    <location>
        <begin position="800"/>
        <end position="841"/>
    </location>
</feature>
<feature type="compositionally biased region" description="Polar residues" evidence="9">
    <location>
        <begin position="562"/>
        <end position="571"/>
    </location>
</feature>
<evidence type="ECO:0000256" key="8">
    <source>
        <dbReference type="ARBA" id="ARBA00023136"/>
    </source>
</evidence>
<dbReference type="Pfam" id="PF07717">
    <property type="entry name" value="OB_NTP_bind"/>
    <property type="match status" value="1"/>
</dbReference>
<feature type="compositionally biased region" description="Polar residues" evidence="9">
    <location>
        <begin position="72"/>
        <end position="81"/>
    </location>
</feature>
<dbReference type="OrthoDB" id="5600252at2759"/>
<dbReference type="InterPro" id="IPR027417">
    <property type="entry name" value="P-loop_NTPase"/>
</dbReference>
<dbReference type="InterPro" id="IPR016135">
    <property type="entry name" value="UBQ-conjugating_enzyme/RWD"/>
</dbReference>
<keyword evidence="4" id="KW-0378">Hydrolase</keyword>
<evidence type="ECO:0000256" key="2">
    <source>
        <dbReference type="ARBA" id="ARBA00022692"/>
    </source>
</evidence>
<evidence type="ECO:0000256" key="5">
    <source>
        <dbReference type="ARBA" id="ARBA00022806"/>
    </source>
</evidence>
<keyword evidence="16" id="KW-1185">Reference proteome</keyword>
<dbReference type="Pfam" id="PF24385">
    <property type="entry name" value="DSRM_DHX29"/>
    <property type="match status" value="1"/>
</dbReference>
<dbReference type="PROSITE" id="PS50030">
    <property type="entry name" value="UBA"/>
    <property type="match status" value="1"/>
</dbReference>
<organism evidence="15 16">
    <name type="scientific">Ascodesmis nigricans</name>
    <dbReference type="NCBI Taxonomy" id="341454"/>
    <lineage>
        <taxon>Eukaryota</taxon>
        <taxon>Fungi</taxon>
        <taxon>Dikarya</taxon>
        <taxon>Ascomycota</taxon>
        <taxon>Pezizomycotina</taxon>
        <taxon>Pezizomycetes</taxon>
        <taxon>Pezizales</taxon>
        <taxon>Ascodesmidaceae</taxon>
        <taxon>Ascodesmis</taxon>
    </lineage>
</organism>
<feature type="transmembrane region" description="Helical" evidence="10">
    <location>
        <begin position="353"/>
        <end position="369"/>
    </location>
</feature>
<dbReference type="Gene3D" id="3.30.160.20">
    <property type="match status" value="1"/>
</dbReference>
<feature type="transmembrane region" description="Helical" evidence="10">
    <location>
        <begin position="294"/>
        <end position="314"/>
    </location>
</feature>
<comment type="subcellular location">
    <subcellularLocation>
        <location evidence="1">Membrane</location>
        <topology evidence="1">Multi-pass membrane protein</topology>
    </subcellularLocation>
</comment>
<dbReference type="Proteomes" id="UP000298138">
    <property type="component" value="Unassembled WGS sequence"/>
</dbReference>
<dbReference type="SMART" id="SM00487">
    <property type="entry name" value="DEXDc"/>
    <property type="match status" value="1"/>
</dbReference>
<feature type="region of interest" description="Disordered" evidence="9">
    <location>
        <begin position="1"/>
        <end position="48"/>
    </location>
</feature>
<feature type="region of interest" description="Disordered" evidence="9">
    <location>
        <begin position="61"/>
        <end position="121"/>
    </location>
</feature>
<dbReference type="InterPro" id="IPR056328">
    <property type="entry name" value="DSRM_DHX29"/>
</dbReference>
<feature type="transmembrane region" description="Helical" evidence="10">
    <location>
        <begin position="260"/>
        <end position="282"/>
    </location>
</feature>
<dbReference type="GO" id="GO:0005524">
    <property type="term" value="F:ATP binding"/>
    <property type="evidence" value="ECO:0007669"/>
    <property type="project" value="UniProtKB-KW"/>
</dbReference>
<dbReference type="Pfam" id="PF00271">
    <property type="entry name" value="Helicase_C"/>
    <property type="match status" value="1"/>
</dbReference>
<evidence type="ECO:0000259" key="13">
    <source>
        <dbReference type="PROSITE" id="PS51192"/>
    </source>
</evidence>
<dbReference type="Pfam" id="PF05773">
    <property type="entry name" value="RWD"/>
    <property type="match status" value="1"/>
</dbReference>
<dbReference type="SMART" id="SM00847">
    <property type="entry name" value="HA2"/>
    <property type="match status" value="1"/>
</dbReference>
<proteinExistence type="predicted"/>
<dbReference type="PROSITE" id="PS50908">
    <property type="entry name" value="RWD"/>
    <property type="match status" value="1"/>
</dbReference>
<evidence type="ECO:0000259" key="14">
    <source>
        <dbReference type="PROSITE" id="PS51194"/>
    </source>
</evidence>
<dbReference type="FunFam" id="3.40.50.300:FF:000868">
    <property type="entry name" value="DEAD/DEAH box helicase, putative"/>
    <property type="match status" value="1"/>
</dbReference>
<feature type="domain" description="RWD" evidence="12">
    <location>
        <begin position="938"/>
        <end position="1049"/>
    </location>
</feature>
<dbReference type="InterPro" id="IPR007502">
    <property type="entry name" value="Helicase-assoc_dom"/>
</dbReference>
<keyword evidence="5" id="KW-0347">Helicase</keyword>
<feature type="region of interest" description="Disordered" evidence="9">
    <location>
        <begin position="743"/>
        <end position="770"/>
    </location>
</feature>
<feature type="domain" description="Helicase ATP-binding" evidence="13">
    <location>
        <begin position="1136"/>
        <end position="1304"/>
    </location>
</feature>
<accession>A0A4S2MVI8</accession>
<feature type="compositionally biased region" description="Basic and acidic residues" evidence="9">
    <location>
        <begin position="61"/>
        <end position="71"/>
    </location>
</feature>